<dbReference type="Gene3D" id="3.30.70.270">
    <property type="match status" value="1"/>
</dbReference>
<dbReference type="Proteomes" id="UP000257109">
    <property type="component" value="Unassembled WGS sequence"/>
</dbReference>
<dbReference type="InterPro" id="IPR043502">
    <property type="entry name" value="DNA/RNA_pol_sf"/>
</dbReference>
<gene>
    <name evidence="1" type="ORF">CR513_27099</name>
</gene>
<name>A0A371GKC0_MUCPR</name>
<organism evidence="1 2">
    <name type="scientific">Mucuna pruriens</name>
    <name type="common">Velvet bean</name>
    <name type="synonym">Dolichos pruriens</name>
    <dbReference type="NCBI Taxonomy" id="157652"/>
    <lineage>
        <taxon>Eukaryota</taxon>
        <taxon>Viridiplantae</taxon>
        <taxon>Streptophyta</taxon>
        <taxon>Embryophyta</taxon>
        <taxon>Tracheophyta</taxon>
        <taxon>Spermatophyta</taxon>
        <taxon>Magnoliopsida</taxon>
        <taxon>eudicotyledons</taxon>
        <taxon>Gunneridae</taxon>
        <taxon>Pentapetalae</taxon>
        <taxon>rosids</taxon>
        <taxon>fabids</taxon>
        <taxon>Fabales</taxon>
        <taxon>Fabaceae</taxon>
        <taxon>Papilionoideae</taxon>
        <taxon>50 kb inversion clade</taxon>
        <taxon>NPAAA clade</taxon>
        <taxon>indigoferoid/millettioid clade</taxon>
        <taxon>Phaseoleae</taxon>
        <taxon>Mucuna</taxon>
    </lineage>
</organism>
<dbReference type="OrthoDB" id="101614at2759"/>
<comment type="caution">
    <text evidence="1">The sequence shown here is derived from an EMBL/GenBank/DDBJ whole genome shotgun (WGS) entry which is preliminary data.</text>
</comment>
<evidence type="ECO:0000313" key="1">
    <source>
        <dbReference type="EMBL" id="RDX90985.1"/>
    </source>
</evidence>
<dbReference type="AlphaFoldDB" id="A0A371GKC0"/>
<dbReference type="InterPro" id="IPR043128">
    <property type="entry name" value="Rev_trsase/Diguanyl_cyclase"/>
</dbReference>
<sequence>MPFRLKNIGATYHNMMHKEIKVYVNNMIFKSKTEEKYFDNLRKLLKDYKSKMLNFIVNERRIKIDPDKI</sequence>
<dbReference type="EMBL" id="QJKJ01005236">
    <property type="protein sequence ID" value="RDX90985.1"/>
    <property type="molecule type" value="Genomic_DNA"/>
</dbReference>
<reference evidence="1" key="1">
    <citation type="submission" date="2018-05" db="EMBL/GenBank/DDBJ databases">
        <title>Draft genome of Mucuna pruriens seed.</title>
        <authorList>
            <person name="Nnadi N.E."/>
            <person name="Vos R."/>
            <person name="Hasami M.H."/>
            <person name="Devisetty U.K."/>
            <person name="Aguiy J.C."/>
        </authorList>
    </citation>
    <scope>NUCLEOTIDE SEQUENCE [LARGE SCALE GENOMIC DNA]</scope>
    <source>
        <strain evidence="1">JCA_2017</strain>
    </source>
</reference>
<accession>A0A371GKC0</accession>
<feature type="non-terminal residue" evidence="1">
    <location>
        <position position="1"/>
    </location>
</feature>
<evidence type="ECO:0000313" key="2">
    <source>
        <dbReference type="Proteomes" id="UP000257109"/>
    </source>
</evidence>
<dbReference type="SUPFAM" id="SSF56672">
    <property type="entry name" value="DNA/RNA polymerases"/>
    <property type="match status" value="1"/>
</dbReference>
<protein>
    <submittedName>
        <fullName evidence="1">Uncharacterized protein</fullName>
    </submittedName>
</protein>
<proteinExistence type="predicted"/>
<keyword evidence="2" id="KW-1185">Reference proteome</keyword>